<feature type="non-terminal residue" evidence="1">
    <location>
        <position position="1"/>
    </location>
</feature>
<gene>
    <name evidence="1" type="ORF">HAX54_017370</name>
</gene>
<dbReference type="EMBL" id="JACEIK010000215">
    <property type="protein sequence ID" value="MCD7452541.1"/>
    <property type="molecule type" value="Genomic_DNA"/>
</dbReference>
<keyword evidence="2" id="KW-1185">Reference proteome</keyword>
<accession>A0ABS8S0H3</accession>
<proteinExistence type="predicted"/>
<protein>
    <submittedName>
        <fullName evidence="1">Uncharacterized protein</fullName>
    </submittedName>
</protein>
<dbReference type="Proteomes" id="UP000823775">
    <property type="component" value="Unassembled WGS sequence"/>
</dbReference>
<evidence type="ECO:0000313" key="2">
    <source>
        <dbReference type="Proteomes" id="UP000823775"/>
    </source>
</evidence>
<reference evidence="1 2" key="1">
    <citation type="journal article" date="2021" name="BMC Genomics">
        <title>Datura genome reveals duplications of psychoactive alkaloid biosynthetic genes and high mutation rate following tissue culture.</title>
        <authorList>
            <person name="Rajewski A."/>
            <person name="Carter-House D."/>
            <person name="Stajich J."/>
            <person name="Litt A."/>
        </authorList>
    </citation>
    <scope>NUCLEOTIDE SEQUENCE [LARGE SCALE GENOMIC DNA]</scope>
    <source>
        <strain evidence="1">AR-01</strain>
    </source>
</reference>
<evidence type="ECO:0000313" key="1">
    <source>
        <dbReference type="EMBL" id="MCD7452541.1"/>
    </source>
</evidence>
<name>A0ABS8S0H3_DATST</name>
<organism evidence="1 2">
    <name type="scientific">Datura stramonium</name>
    <name type="common">Jimsonweed</name>
    <name type="synonym">Common thornapple</name>
    <dbReference type="NCBI Taxonomy" id="4076"/>
    <lineage>
        <taxon>Eukaryota</taxon>
        <taxon>Viridiplantae</taxon>
        <taxon>Streptophyta</taxon>
        <taxon>Embryophyta</taxon>
        <taxon>Tracheophyta</taxon>
        <taxon>Spermatophyta</taxon>
        <taxon>Magnoliopsida</taxon>
        <taxon>eudicotyledons</taxon>
        <taxon>Gunneridae</taxon>
        <taxon>Pentapetalae</taxon>
        <taxon>asterids</taxon>
        <taxon>lamiids</taxon>
        <taxon>Solanales</taxon>
        <taxon>Solanaceae</taxon>
        <taxon>Solanoideae</taxon>
        <taxon>Datureae</taxon>
        <taxon>Datura</taxon>
    </lineage>
</organism>
<comment type="caution">
    <text evidence="1">The sequence shown here is derived from an EMBL/GenBank/DDBJ whole genome shotgun (WGS) entry which is preliminary data.</text>
</comment>
<sequence>KSVVPDTFFSVPSSITRARRRKRYQPRDAALGLHIARCEAVASWHIAMRDAAARFAQVQARGVLLPARWHGQCADMFKQPSKFKSHFN</sequence>